<dbReference type="AlphaFoldDB" id="A0A7D4UBP7"/>
<sequence>MDDTDSRADETDDLLSALEVIEEQPLADRAAAYASLHDEFARRLESAPGARSA</sequence>
<protein>
    <submittedName>
        <fullName evidence="1">Uncharacterized protein</fullName>
    </submittedName>
</protein>
<reference evidence="1 2" key="1">
    <citation type="submission" date="2020-05" db="EMBL/GenBank/DDBJ databases">
        <title>Strain PA2F3 complete genome.</title>
        <authorList>
            <person name="Kim Y.-S."/>
            <person name="Kim S.-J."/>
            <person name="Jung H.-k."/>
            <person name="Kim S.-E."/>
            <person name="Kim K.-H."/>
        </authorList>
    </citation>
    <scope>NUCLEOTIDE SEQUENCE [LARGE SCALE GENOMIC DNA]</scope>
    <source>
        <strain evidence="1 2">PA2F3</strain>
    </source>
</reference>
<name>A0A7D4UBP7_9MICO</name>
<evidence type="ECO:0000313" key="1">
    <source>
        <dbReference type="EMBL" id="QKJ19763.1"/>
    </source>
</evidence>
<gene>
    <name evidence="1" type="ORF">HQM25_10590</name>
</gene>
<evidence type="ECO:0000313" key="2">
    <source>
        <dbReference type="Proteomes" id="UP000502498"/>
    </source>
</evidence>
<accession>A0A7D4UBP7</accession>
<organism evidence="1 2">
    <name type="scientific">Microbacterium hominis</name>
    <dbReference type="NCBI Taxonomy" id="162426"/>
    <lineage>
        <taxon>Bacteria</taxon>
        <taxon>Bacillati</taxon>
        <taxon>Actinomycetota</taxon>
        <taxon>Actinomycetes</taxon>
        <taxon>Micrococcales</taxon>
        <taxon>Microbacteriaceae</taxon>
        <taxon>Microbacterium</taxon>
    </lineage>
</organism>
<dbReference type="RefSeq" id="WP_172990200.1">
    <property type="nucleotide sequence ID" value="NZ_CP054038.1"/>
</dbReference>
<dbReference type="EMBL" id="CP054038">
    <property type="protein sequence ID" value="QKJ19763.1"/>
    <property type="molecule type" value="Genomic_DNA"/>
</dbReference>
<proteinExistence type="predicted"/>
<dbReference type="Proteomes" id="UP000502498">
    <property type="component" value="Chromosome"/>
</dbReference>